<comment type="caution">
    <text evidence="1">The sequence shown here is derived from an EMBL/GenBank/DDBJ whole genome shotgun (WGS) entry which is preliminary data.</text>
</comment>
<gene>
    <name evidence="1" type="ORF">AVEN_1643_1</name>
</gene>
<accession>A0A4Y2R6L3</accession>
<dbReference type="OrthoDB" id="6429501at2759"/>
<dbReference type="AlphaFoldDB" id="A0A4Y2R6L3"/>
<reference evidence="1 2" key="1">
    <citation type="journal article" date="2019" name="Sci. Rep.">
        <title>Orb-weaving spider Araneus ventricosus genome elucidates the spidroin gene catalogue.</title>
        <authorList>
            <person name="Kono N."/>
            <person name="Nakamura H."/>
            <person name="Ohtoshi R."/>
            <person name="Moran D.A.P."/>
            <person name="Shinohara A."/>
            <person name="Yoshida Y."/>
            <person name="Fujiwara M."/>
            <person name="Mori M."/>
            <person name="Tomita M."/>
            <person name="Arakawa K."/>
        </authorList>
    </citation>
    <scope>NUCLEOTIDE SEQUENCE [LARGE SCALE GENOMIC DNA]</scope>
</reference>
<dbReference type="Proteomes" id="UP000499080">
    <property type="component" value="Unassembled WGS sequence"/>
</dbReference>
<organism evidence="1 2">
    <name type="scientific">Araneus ventricosus</name>
    <name type="common">Orbweaver spider</name>
    <name type="synonym">Epeira ventricosa</name>
    <dbReference type="NCBI Taxonomy" id="182803"/>
    <lineage>
        <taxon>Eukaryota</taxon>
        <taxon>Metazoa</taxon>
        <taxon>Ecdysozoa</taxon>
        <taxon>Arthropoda</taxon>
        <taxon>Chelicerata</taxon>
        <taxon>Arachnida</taxon>
        <taxon>Araneae</taxon>
        <taxon>Araneomorphae</taxon>
        <taxon>Entelegynae</taxon>
        <taxon>Araneoidea</taxon>
        <taxon>Araneidae</taxon>
        <taxon>Araneus</taxon>
    </lineage>
</organism>
<proteinExistence type="predicted"/>
<protein>
    <submittedName>
        <fullName evidence="1">Uncharacterized protein</fullName>
    </submittedName>
</protein>
<name>A0A4Y2R6L3_ARAVE</name>
<evidence type="ECO:0000313" key="1">
    <source>
        <dbReference type="EMBL" id="GBN70435.1"/>
    </source>
</evidence>
<evidence type="ECO:0000313" key="2">
    <source>
        <dbReference type="Proteomes" id="UP000499080"/>
    </source>
</evidence>
<keyword evidence="2" id="KW-1185">Reference proteome</keyword>
<sequence>MLQNLNVAALMDTWTKQMNHPSLTIERKENSSNQYTIQQRRFLINPTTEVFATTDSPYKCVSYNISFHSVVNLFIAETNTAILDVKTNEKLFDDISG</sequence>
<dbReference type="EMBL" id="BGPR01225153">
    <property type="protein sequence ID" value="GBN70435.1"/>
    <property type="molecule type" value="Genomic_DNA"/>
</dbReference>